<evidence type="ECO:0000256" key="1">
    <source>
        <dbReference type="ARBA" id="ARBA00008814"/>
    </source>
</evidence>
<evidence type="ECO:0000313" key="6">
    <source>
        <dbReference type="EMBL" id="SHL18009.1"/>
    </source>
</evidence>
<dbReference type="Gene3D" id="3.40.50.1980">
    <property type="entry name" value="Nitrogenase molybdenum iron protein domain"/>
    <property type="match status" value="2"/>
</dbReference>
<evidence type="ECO:0000256" key="3">
    <source>
        <dbReference type="SAM" id="SignalP"/>
    </source>
</evidence>
<dbReference type="EMBL" id="LSFY01000001">
    <property type="protein sequence ID" value="KXZ40677.1"/>
    <property type="molecule type" value="Genomic_DNA"/>
</dbReference>
<reference evidence="6 8" key="2">
    <citation type="submission" date="2016-11" db="EMBL/GenBank/DDBJ databases">
        <authorList>
            <person name="Varghese N."/>
            <person name="Submissions S."/>
        </authorList>
    </citation>
    <scope>NUCLEOTIDE SEQUENCE [LARGE SCALE GENOMIC DNA]</scope>
    <source>
        <strain evidence="6 8">DSM 7308</strain>
    </source>
</reference>
<dbReference type="Proteomes" id="UP000323392">
    <property type="component" value="Unassembled WGS sequence"/>
</dbReference>
<dbReference type="AlphaFoldDB" id="A0A150FST0"/>
<dbReference type="PATRIC" id="fig|1121328.3.peg.1763"/>
<name>A0A150FST0_CLOPD</name>
<reference evidence="5 7" key="1">
    <citation type="submission" date="2016-02" db="EMBL/GenBank/DDBJ databases">
        <title>Draft genome sequence for Clostridium paradoxum JW-YL-7.</title>
        <authorList>
            <person name="Utturkar S.M."/>
            <person name="Lancaster A."/>
            <person name="Poole F.L."/>
            <person name="Adams M.W."/>
            <person name="Brown S.D."/>
        </authorList>
    </citation>
    <scope>NUCLEOTIDE SEQUENCE [LARGE SCALE GENOMIC DNA]</scope>
    <source>
        <strain evidence="5 7">JW-YL-7</strain>
    </source>
</reference>
<evidence type="ECO:0000259" key="4">
    <source>
        <dbReference type="PROSITE" id="PS50983"/>
    </source>
</evidence>
<dbReference type="InterPro" id="IPR050902">
    <property type="entry name" value="ABC_Transporter_SBP"/>
</dbReference>
<proteinExistence type="inferred from homology"/>
<dbReference type="PANTHER" id="PTHR30535">
    <property type="entry name" value="VITAMIN B12-BINDING PROTEIN"/>
    <property type="match status" value="1"/>
</dbReference>
<dbReference type="NCBIfam" id="NF038402">
    <property type="entry name" value="TroA_like"/>
    <property type="match status" value="1"/>
</dbReference>
<dbReference type="Proteomes" id="UP000092605">
    <property type="component" value="Unassembled WGS sequence"/>
</dbReference>
<keyword evidence="2 3" id="KW-0732">Signal</keyword>
<feature type="signal peptide" evidence="3">
    <location>
        <begin position="1"/>
        <end position="21"/>
    </location>
</feature>
<protein>
    <submittedName>
        <fullName evidence="5">ABC-type transporter, periplasmic subunit</fullName>
    </submittedName>
    <submittedName>
        <fullName evidence="6">Iron complex transport system substrate-binding protein</fullName>
    </submittedName>
</protein>
<dbReference type="InterPro" id="IPR002491">
    <property type="entry name" value="ABC_transptr_periplasmic_BD"/>
</dbReference>
<dbReference type="RefSeq" id="WP_331721917.1">
    <property type="nucleotide sequence ID" value="NZ_FRBG01000014.1"/>
</dbReference>
<dbReference type="SUPFAM" id="SSF53807">
    <property type="entry name" value="Helical backbone' metal receptor"/>
    <property type="match status" value="1"/>
</dbReference>
<dbReference type="STRING" id="1121328.JWYL7_1752"/>
<evidence type="ECO:0000313" key="7">
    <source>
        <dbReference type="Proteomes" id="UP000092605"/>
    </source>
</evidence>
<evidence type="ECO:0000313" key="8">
    <source>
        <dbReference type="Proteomes" id="UP000323392"/>
    </source>
</evidence>
<dbReference type="CDD" id="cd01143">
    <property type="entry name" value="YvrC"/>
    <property type="match status" value="1"/>
</dbReference>
<dbReference type="GO" id="GO:0071281">
    <property type="term" value="P:cellular response to iron ion"/>
    <property type="evidence" value="ECO:0007669"/>
    <property type="project" value="TreeGrafter"/>
</dbReference>
<dbReference type="InterPro" id="IPR054828">
    <property type="entry name" value="Vit_B12_bind_prot"/>
</dbReference>
<comment type="similarity">
    <text evidence="1">Belongs to the bacterial solute-binding protein 8 family.</text>
</comment>
<feature type="chain" id="PRO_5038530120" evidence="3">
    <location>
        <begin position="22"/>
        <end position="304"/>
    </location>
</feature>
<feature type="domain" description="Fe/B12 periplasmic-binding" evidence="4">
    <location>
        <begin position="54"/>
        <end position="302"/>
    </location>
</feature>
<sequence precursor="true">MKKLVSILLTFFVLVSFVGCSQVQENNSETSSKYPMKIVDNYNREVILESEPETIVSIAPNITEIIFALGAEDKLVGRTDYCDYPQKVSEIESIGGLADPNIEKIVELNPDLVIASTHFRKEDLEKLEEVGIKVAVLYGQDNIEGVYDIIKRVAQVVNKEEKAQQIVSSMKEKVEDIANKVKDKEKPTVYYVVGFGEYGDYTAGKGTLISQLIQIAGGENVADDVEGWQYSIERLLEHDPDILICSKYFDSKKGIQEANGYKDLTAVKEGRLFEIDNNLLDRPTPRIVDGLYELAKIMHPDLFK</sequence>
<keyword evidence="8" id="KW-1185">Reference proteome</keyword>
<dbReference type="PANTHER" id="PTHR30535:SF34">
    <property type="entry name" value="MOLYBDATE-BINDING PROTEIN MOLA"/>
    <property type="match status" value="1"/>
</dbReference>
<dbReference type="PROSITE" id="PS51257">
    <property type="entry name" value="PROKAR_LIPOPROTEIN"/>
    <property type="match status" value="1"/>
</dbReference>
<gene>
    <name evidence="5" type="ORF">JWYL7_1752</name>
    <name evidence="6" type="ORF">SAMN05661008_01610</name>
</gene>
<comment type="caution">
    <text evidence="5">The sequence shown here is derived from an EMBL/GenBank/DDBJ whole genome shotgun (WGS) entry which is preliminary data.</text>
</comment>
<evidence type="ECO:0000313" key="5">
    <source>
        <dbReference type="EMBL" id="KXZ40677.1"/>
    </source>
</evidence>
<dbReference type="EMBL" id="FRBG01000014">
    <property type="protein sequence ID" value="SHL18009.1"/>
    <property type="molecule type" value="Genomic_DNA"/>
</dbReference>
<dbReference type="PROSITE" id="PS50983">
    <property type="entry name" value="FE_B12_PBP"/>
    <property type="match status" value="1"/>
</dbReference>
<dbReference type="Pfam" id="PF01497">
    <property type="entry name" value="Peripla_BP_2"/>
    <property type="match status" value="1"/>
</dbReference>
<accession>A0A150FST0</accession>
<evidence type="ECO:0000256" key="2">
    <source>
        <dbReference type="ARBA" id="ARBA00022729"/>
    </source>
</evidence>
<organism evidence="5 7">
    <name type="scientific">Alkalithermobacter thermoalcaliphilus JW-YL-7 = DSM 7308</name>
    <dbReference type="NCBI Taxonomy" id="1121328"/>
    <lineage>
        <taxon>Bacteria</taxon>
        <taxon>Bacillati</taxon>
        <taxon>Bacillota</taxon>
        <taxon>Clostridia</taxon>
        <taxon>Peptostreptococcales</taxon>
        <taxon>Tepidibacteraceae</taxon>
        <taxon>Alkalithermobacter</taxon>
    </lineage>
</organism>